<dbReference type="Proteomes" id="UP000826656">
    <property type="component" value="Unassembled WGS sequence"/>
</dbReference>
<dbReference type="PANTHER" id="PTHR35317:SF35">
    <property type="entry name" value="DUF4219 DOMAIN-CONTAINING PROTEIN"/>
    <property type="match status" value="1"/>
</dbReference>
<evidence type="ECO:0000313" key="2">
    <source>
        <dbReference type="Proteomes" id="UP000826656"/>
    </source>
</evidence>
<reference evidence="1 2" key="1">
    <citation type="journal article" date="2021" name="bioRxiv">
        <title>Chromosome-scale and haplotype-resolved genome assembly of a tetraploid potato cultivar.</title>
        <authorList>
            <person name="Sun H."/>
            <person name="Jiao W.-B."/>
            <person name="Krause K."/>
            <person name="Campoy J.A."/>
            <person name="Goel M."/>
            <person name="Folz-Donahue K."/>
            <person name="Kukat C."/>
            <person name="Huettel B."/>
            <person name="Schneeberger K."/>
        </authorList>
    </citation>
    <scope>NUCLEOTIDE SEQUENCE [LARGE SCALE GENOMIC DNA]</scope>
    <source>
        <strain evidence="1">SolTubOtavaFocal</strain>
        <tissue evidence="1">Leaves</tissue>
    </source>
</reference>
<dbReference type="EMBL" id="JAIVGD010000003">
    <property type="protein sequence ID" value="KAH0776442.1"/>
    <property type="molecule type" value="Genomic_DNA"/>
</dbReference>
<evidence type="ECO:0008006" key="3">
    <source>
        <dbReference type="Google" id="ProtNLM"/>
    </source>
</evidence>
<comment type="caution">
    <text evidence="1">The sequence shown here is derived from an EMBL/GenBank/DDBJ whole genome shotgun (WGS) entry which is preliminary data.</text>
</comment>
<gene>
    <name evidence="1" type="ORF">KY290_007853</name>
</gene>
<keyword evidence="2" id="KW-1185">Reference proteome</keyword>
<dbReference type="PANTHER" id="PTHR35317">
    <property type="entry name" value="OS04G0629600 PROTEIN"/>
    <property type="match status" value="1"/>
</dbReference>
<name>A0ABQ7W6U3_SOLTU</name>
<accession>A0ABQ7W6U3</accession>
<sequence length="213" mass="24355">MATNGASTTSQQLIPIFNGDKYEFWSIKMKTLFKSQELWDLVEKGYAEEDEEQRLRENKKKDSKALFYIQQAIHDSIFSRIAVAETSKQAWDILKKEFHGSTKVMTVKLQSLRRDFKNSSMKSSESVQGYLSRVSAIVNHTKAYGDKITDETIVSKVLRSLNKRYDHVVAAIEESHDLSNYGFDELMSSLQAHKDSLNASQEKGEEKAFQIKG</sequence>
<proteinExistence type="predicted"/>
<evidence type="ECO:0000313" key="1">
    <source>
        <dbReference type="EMBL" id="KAH0776442.1"/>
    </source>
</evidence>
<dbReference type="Pfam" id="PF14223">
    <property type="entry name" value="Retrotran_gag_2"/>
    <property type="match status" value="1"/>
</dbReference>
<protein>
    <recommendedName>
        <fullName evidence="3">DUF4219 domain-containing protein</fullName>
    </recommendedName>
</protein>
<organism evidence="1 2">
    <name type="scientific">Solanum tuberosum</name>
    <name type="common">Potato</name>
    <dbReference type="NCBI Taxonomy" id="4113"/>
    <lineage>
        <taxon>Eukaryota</taxon>
        <taxon>Viridiplantae</taxon>
        <taxon>Streptophyta</taxon>
        <taxon>Embryophyta</taxon>
        <taxon>Tracheophyta</taxon>
        <taxon>Spermatophyta</taxon>
        <taxon>Magnoliopsida</taxon>
        <taxon>eudicotyledons</taxon>
        <taxon>Gunneridae</taxon>
        <taxon>Pentapetalae</taxon>
        <taxon>asterids</taxon>
        <taxon>lamiids</taxon>
        <taxon>Solanales</taxon>
        <taxon>Solanaceae</taxon>
        <taxon>Solanoideae</taxon>
        <taxon>Solaneae</taxon>
        <taxon>Solanum</taxon>
    </lineage>
</organism>